<proteinExistence type="predicted"/>
<evidence type="ECO:0000313" key="1">
    <source>
        <dbReference type="EMBL" id="SEP98306.1"/>
    </source>
</evidence>
<dbReference type="Proteomes" id="UP000199114">
    <property type="component" value="Unassembled WGS sequence"/>
</dbReference>
<sequence>MSVFEDALELLRNALEHDDIEIVDGLASIDPLEPAAALSTN</sequence>
<reference evidence="2" key="1">
    <citation type="submission" date="2016-10" db="EMBL/GenBank/DDBJ databases">
        <authorList>
            <person name="Varghese N."/>
            <person name="Submissions S."/>
        </authorList>
    </citation>
    <scope>NUCLEOTIDE SEQUENCE [LARGE SCALE GENOMIC DNA]</scope>
    <source>
        <strain evidence="2">DSM 25055</strain>
    </source>
</reference>
<protein>
    <submittedName>
        <fullName evidence="1">Uncharacterized protein</fullName>
    </submittedName>
</protein>
<organism evidence="1 2">
    <name type="scientific">Natrinema salaciae</name>
    <dbReference type="NCBI Taxonomy" id="1186196"/>
    <lineage>
        <taxon>Archaea</taxon>
        <taxon>Methanobacteriati</taxon>
        <taxon>Methanobacteriota</taxon>
        <taxon>Stenosarchaea group</taxon>
        <taxon>Halobacteria</taxon>
        <taxon>Halobacteriales</taxon>
        <taxon>Natrialbaceae</taxon>
        <taxon>Natrinema</taxon>
    </lineage>
</organism>
<gene>
    <name evidence="1" type="ORF">SAMN04489841_1000</name>
</gene>
<evidence type="ECO:0000313" key="2">
    <source>
        <dbReference type="Proteomes" id="UP000199114"/>
    </source>
</evidence>
<dbReference type="AlphaFoldDB" id="A0A1H9CAU1"/>
<name>A0A1H9CAU1_9EURY</name>
<keyword evidence="2" id="KW-1185">Reference proteome</keyword>
<dbReference type="RefSeq" id="WP_281246922.1">
    <property type="nucleotide sequence ID" value="NZ_FOFD01000001.1"/>
</dbReference>
<dbReference type="EMBL" id="FOFD01000001">
    <property type="protein sequence ID" value="SEP98306.1"/>
    <property type="molecule type" value="Genomic_DNA"/>
</dbReference>
<accession>A0A1H9CAU1</accession>